<dbReference type="EMBL" id="LMWW01000060">
    <property type="protein sequence ID" value="KUN77555.1"/>
    <property type="molecule type" value="Genomic_DNA"/>
</dbReference>
<sequence>MYRRSTVNGPAVGYPRGVATFHRARSEEQRAERRQSILRTAADMLDEMPVAAVSLNELSRRVGLSKSAMSLYFESREAVLLGLLTEAATRYRVETAETFAEWVDPSAPAPVRARQVAARLAVTFAAHPMLCELLSVQHAILEHNISVDVATSYKRSSRDAIRWLAGRLGDLLPELDDERALRAAHMVIVLVGALWTRSRPAPALLAAFQADASLAFMHPAFTEAFEAAIATFLQGLIVETTDTA</sequence>
<reference evidence="4 5" key="1">
    <citation type="submission" date="2015-10" db="EMBL/GenBank/DDBJ databases">
        <title>Draft genome sequence of Streptomyces griseoruber DSM 40281, type strain for the species Streptomyces griseoruber.</title>
        <authorList>
            <person name="Ruckert C."/>
            <person name="Winkler A."/>
            <person name="Kalinowski J."/>
            <person name="Kampfer P."/>
            <person name="Glaeser S."/>
        </authorList>
    </citation>
    <scope>NUCLEOTIDE SEQUENCE [LARGE SCALE GENOMIC DNA]</scope>
    <source>
        <strain evidence="4 5">DSM 40281</strain>
    </source>
</reference>
<dbReference type="GO" id="GO:0003677">
    <property type="term" value="F:DNA binding"/>
    <property type="evidence" value="ECO:0007669"/>
    <property type="project" value="UniProtKB-UniRule"/>
</dbReference>
<evidence type="ECO:0000256" key="1">
    <source>
        <dbReference type="ARBA" id="ARBA00023125"/>
    </source>
</evidence>
<keyword evidence="5" id="KW-1185">Reference proteome</keyword>
<dbReference type="InterPro" id="IPR009057">
    <property type="entry name" value="Homeodomain-like_sf"/>
</dbReference>
<gene>
    <name evidence="4" type="ORF">AQJ64_34120</name>
</gene>
<protein>
    <submittedName>
        <fullName evidence="4">TetR family transcriptional regulator</fullName>
    </submittedName>
</protein>
<dbReference type="AlphaFoldDB" id="A0A101SNU7"/>
<dbReference type="InterPro" id="IPR041483">
    <property type="entry name" value="TetR_C_34"/>
</dbReference>
<keyword evidence="1 2" id="KW-0238">DNA-binding</keyword>
<name>A0A101SNU7_9ACTN</name>
<dbReference type="Pfam" id="PF17929">
    <property type="entry name" value="TetR_C_34"/>
    <property type="match status" value="1"/>
</dbReference>
<dbReference type="Proteomes" id="UP000052982">
    <property type="component" value="Unassembled WGS sequence"/>
</dbReference>
<feature type="domain" description="HTH tetR-type" evidence="3">
    <location>
        <begin position="31"/>
        <end position="91"/>
    </location>
</feature>
<evidence type="ECO:0000313" key="4">
    <source>
        <dbReference type="EMBL" id="KUN77555.1"/>
    </source>
</evidence>
<dbReference type="InterPro" id="IPR001647">
    <property type="entry name" value="HTH_TetR"/>
</dbReference>
<comment type="caution">
    <text evidence="4">The sequence shown here is derived from an EMBL/GenBank/DDBJ whole genome shotgun (WGS) entry which is preliminary data.</text>
</comment>
<organism evidence="4 5">
    <name type="scientific">Streptomyces griseoruber</name>
    <dbReference type="NCBI Taxonomy" id="1943"/>
    <lineage>
        <taxon>Bacteria</taxon>
        <taxon>Bacillati</taxon>
        <taxon>Actinomycetota</taxon>
        <taxon>Actinomycetes</taxon>
        <taxon>Kitasatosporales</taxon>
        <taxon>Streptomycetaceae</taxon>
        <taxon>Streptomyces</taxon>
    </lineage>
</organism>
<accession>A0A101SNU7</accession>
<dbReference type="OrthoDB" id="6637160at2"/>
<dbReference type="STRING" id="1943.AQJ64_34120"/>
<proteinExistence type="predicted"/>
<evidence type="ECO:0000313" key="5">
    <source>
        <dbReference type="Proteomes" id="UP000052982"/>
    </source>
</evidence>
<dbReference type="Gene3D" id="1.10.357.10">
    <property type="entry name" value="Tetracycline Repressor, domain 2"/>
    <property type="match status" value="1"/>
</dbReference>
<dbReference type="Pfam" id="PF00440">
    <property type="entry name" value="TetR_N"/>
    <property type="match status" value="1"/>
</dbReference>
<evidence type="ECO:0000259" key="3">
    <source>
        <dbReference type="PROSITE" id="PS50977"/>
    </source>
</evidence>
<dbReference type="SUPFAM" id="SSF46689">
    <property type="entry name" value="Homeodomain-like"/>
    <property type="match status" value="1"/>
</dbReference>
<evidence type="ECO:0000256" key="2">
    <source>
        <dbReference type="PROSITE-ProRule" id="PRU00335"/>
    </source>
</evidence>
<dbReference type="PROSITE" id="PS50977">
    <property type="entry name" value="HTH_TETR_2"/>
    <property type="match status" value="1"/>
</dbReference>
<feature type="DNA-binding region" description="H-T-H motif" evidence="2">
    <location>
        <begin position="54"/>
        <end position="73"/>
    </location>
</feature>